<organism evidence="1 2">
    <name type="scientific">Entomophthora muscae</name>
    <dbReference type="NCBI Taxonomy" id="34485"/>
    <lineage>
        <taxon>Eukaryota</taxon>
        <taxon>Fungi</taxon>
        <taxon>Fungi incertae sedis</taxon>
        <taxon>Zoopagomycota</taxon>
        <taxon>Entomophthoromycotina</taxon>
        <taxon>Entomophthoromycetes</taxon>
        <taxon>Entomophthorales</taxon>
        <taxon>Entomophthoraceae</taxon>
        <taxon>Entomophthora</taxon>
    </lineage>
</organism>
<gene>
    <name evidence="1" type="primary">RIPK1</name>
    <name evidence="1" type="ORF">DSO57_1028198</name>
</gene>
<keyword evidence="1" id="KW-0418">Kinase</keyword>
<reference evidence="1" key="1">
    <citation type="submission" date="2022-04" db="EMBL/GenBank/DDBJ databases">
        <title>Genome of the entomopathogenic fungus Entomophthora muscae.</title>
        <authorList>
            <person name="Elya C."/>
            <person name="Lovett B.R."/>
            <person name="Lee E."/>
            <person name="Macias A.M."/>
            <person name="Hajek A.E."/>
            <person name="De Bivort B.L."/>
            <person name="Kasson M.T."/>
            <person name="De Fine Licht H.H."/>
            <person name="Stajich J.E."/>
        </authorList>
    </citation>
    <scope>NUCLEOTIDE SEQUENCE</scope>
    <source>
        <strain evidence="1">Berkeley</strain>
    </source>
</reference>
<name>A0ACC2TP18_9FUNG</name>
<evidence type="ECO:0000313" key="2">
    <source>
        <dbReference type="Proteomes" id="UP001165960"/>
    </source>
</evidence>
<evidence type="ECO:0000313" key="1">
    <source>
        <dbReference type="EMBL" id="KAJ9076236.1"/>
    </source>
</evidence>
<keyword evidence="1" id="KW-0808">Transferase</keyword>
<comment type="caution">
    <text evidence="1">The sequence shown here is derived from an EMBL/GenBank/DDBJ whole genome shotgun (WGS) entry which is preliminary data.</text>
</comment>
<keyword evidence="2" id="KW-1185">Reference proteome</keyword>
<dbReference type="EC" id="2.7.11.1" evidence="1"/>
<dbReference type="EMBL" id="QTSX02002307">
    <property type="protein sequence ID" value="KAJ9076236.1"/>
    <property type="molecule type" value="Genomic_DNA"/>
</dbReference>
<accession>A0ACC2TP18</accession>
<keyword evidence="1" id="KW-0675">Receptor</keyword>
<dbReference type="Proteomes" id="UP001165960">
    <property type="component" value="Unassembled WGS sequence"/>
</dbReference>
<protein>
    <submittedName>
        <fullName evidence="1">Receptor-interacting serine/threonine-protein kinase 1</fullName>
        <ecNumber evidence="1">2.7.11.1</ecNumber>
    </submittedName>
</protein>
<sequence length="907" mass="101311">MFQEEIRYEKIKKSVIIGKGTFGKVYKCNYEGFTCALKTLVATDRLRETQRKKHADSLRLEAKTLAKLGRCENVVQYIGCCIDPKQRLCILMEFVNGKNLAKFIEEEFPKHPWSLRETITLDIAKGIAYIHSKDIIHRDLKSENILIDKEDWFKAKIADFGVAKVSEEIRGTIETFSGAGSPPWMAPELFLNSKGLPTKKTDMYSFGMIMWEMATEKRPYEEKTKQEIRQMKEQGVIEAVPPIVPPTYERILRRCMDNDSENRPFAHEIAELLEKGKINKANYETNICFQDQNDLATLLLGDFGRAAAQTSINSPVGDVEYDSDSDSDSELLQGSKLEHLLSSLSQGNEDAKEKLFEEYEVNPEDERSLELSLGNCHYRGVRVPVNYDIAAKHYEKAIGLGSMEAVLKMAICYKLGRGKPVDFDQAFQLFSEAAAAKIPGSYGYLGECYFNGEGVKASIEEAIKAFKEGASENDASSHFYLGRCYYSGLGVNKDFQKAVKHFASAARQGHAEAQLNIGIVHKTGITKPPDDEEAFRWFLKSAEQGNATAQNNVGSCYYFGVGVTQNFVQAARWFKASATQSNAGGMHNLADCYLNGKGVSVDREQAVEWFLKAANMGHGLAQNSLGRCYLEGKGVPQNTQTAFHWISKSAETGNVQGQYGLGICYRDGVGCDRNSERAMYWLEQAADQGSPQSQVALAMLHLDQGNHSEKRDSTQAFRWFHTAAEIGDCNAMFHLGRCYVMGIGIDKDSRKGFNCFVKAATKGHIEAQNTLGSFYYQGTSTPVDYNEAVKWFMRATEAGHSLAEYNLAECYLKGRGVEQSTEMAIHWYSKAANNNHAPAQYVLGSMYERGQGVPVDIESALRYYRMAAGKLPQAQQRINFLNERITKPLPTPVPPPPPSQPDCCIIL</sequence>
<proteinExistence type="predicted"/>